<keyword evidence="2" id="KW-0805">Transcription regulation</keyword>
<dbReference type="PANTHER" id="PTHR30346:SF29">
    <property type="entry name" value="LYSR SUBSTRATE-BINDING"/>
    <property type="match status" value="1"/>
</dbReference>
<dbReference type="PANTHER" id="PTHR30346">
    <property type="entry name" value="TRANSCRIPTIONAL DUAL REGULATOR HCAR-RELATED"/>
    <property type="match status" value="1"/>
</dbReference>
<dbReference type="Proteomes" id="UP001165685">
    <property type="component" value="Unassembled WGS sequence"/>
</dbReference>
<dbReference type="InterPro" id="IPR005119">
    <property type="entry name" value="LysR_subst-bd"/>
</dbReference>
<dbReference type="PRINTS" id="PR00039">
    <property type="entry name" value="HTHLYSR"/>
</dbReference>
<keyword evidence="7" id="KW-1185">Reference proteome</keyword>
<proteinExistence type="inferred from homology"/>
<dbReference type="Gene3D" id="3.40.190.10">
    <property type="entry name" value="Periplasmic binding protein-like II"/>
    <property type="match status" value="2"/>
</dbReference>
<dbReference type="RefSeq" id="WP_270678898.1">
    <property type="nucleotide sequence ID" value="NZ_JAQFWP010000032.1"/>
</dbReference>
<name>A0ABT4TPP8_9ACTN</name>
<reference evidence="6" key="1">
    <citation type="submission" date="2023-01" db="EMBL/GenBank/DDBJ databases">
        <title>Draft genome sequence of Nocardiopsis sp. LSu2-4 isolated from halophytes.</title>
        <authorList>
            <person name="Duangmal K."/>
            <person name="Chantavorakit T."/>
        </authorList>
    </citation>
    <scope>NUCLEOTIDE SEQUENCE</scope>
    <source>
        <strain evidence="6">LSu2-4</strain>
    </source>
</reference>
<organism evidence="6 7">
    <name type="scientific">Nocardiopsis suaedae</name>
    <dbReference type="NCBI Taxonomy" id="3018444"/>
    <lineage>
        <taxon>Bacteria</taxon>
        <taxon>Bacillati</taxon>
        <taxon>Actinomycetota</taxon>
        <taxon>Actinomycetes</taxon>
        <taxon>Streptosporangiales</taxon>
        <taxon>Nocardiopsidaceae</taxon>
        <taxon>Nocardiopsis</taxon>
    </lineage>
</organism>
<dbReference type="Gene3D" id="1.10.10.10">
    <property type="entry name" value="Winged helix-like DNA-binding domain superfamily/Winged helix DNA-binding domain"/>
    <property type="match status" value="1"/>
</dbReference>
<comment type="similarity">
    <text evidence="1">Belongs to the LysR transcriptional regulatory family.</text>
</comment>
<sequence>MVSDPSISAADTGRSQARDPLNAQWLRTFAAVARLGSFSEAAEELSYTQSAVSQQVAALERELGAAVLRRRPVEPTEAGERLLEHAVPILLRLDAARTDVARVRGPGVPRLAVGACPGAFVPEAARALAAVRAADPRLEPRVRTAGLDAVVAGVASGEFDAGLVGGVAAPTDPLRLGAGEGESVEVMRSVVVRERPLVAAVPHGHPFAGRGGVSAAELADALWVDAPGAAVPLSALREMVPNAAPRAGVRLDGGDAGALEALVAEGHGVALVPEGTLGGVPAVPLAAPRLVHRVELLHLNTHGPAQRLVGLLADASTR</sequence>
<dbReference type="Pfam" id="PF00126">
    <property type="entry name" value="HTH_1"/>
    <property type="match status" value="1"/>
</dbReference>
<feature type="domain" description="HTH lysR-type" evidence="5">
    <location>
        <begin position="21"/>
        <end position="76"/>
    </location>
</feature>
<dbReference type="Pfam" id="PF03466">
    <property type="entry name" value="LysR_substrate"/>
    <property type="match status" value="1"/>
</dbReference>
<keyword evidence="4" id="KW-0804">Transcription</keyword>
<dbReference type="SUPFAM" id="SSF53850">
    <property type="entry name" value="Periplasmic binding protein-like II"/>
    <property type="match status" value="1"/>
</dbReference>
<dbReference type="SUPFAM" id="SSF46785">
    <property type="entry name" value="Winged helix' DNA-binding domain"/>
    <property type="match status" value="1"/>
</dbReference>
<evidence type="ECO:0000256" key="4">
    <source>
        <dbReference type="ARBA" id="ARBA00023163"/>
    </source>
</evidence>
<accession>A0ABT4TPP8</accession>
<evidence type="ECO:0000256" key="3">
    <source>
        <dbReference type="ARBA" id="ARBA00023125"/>
    </source>
</evidence>
<comment type="caution">
    <text evidence="6">The sequence shown here is derived from an EMBL/GenBank/DDBJ whole genome shotgun (WGS) entry which is preliminary data.</text>
</comment>
<dbReference type="InterPro" id="IPR036390">
    <property type="entry name" value="WH_DNA-bd_sf"/>
</dbReference>
<dbReference type="EMBL" id="JAQFWP010000032">
    <property type="protein sequence ID" value="MDA2806254.1"/>
    <property type="molecule type" value="Genomic_DNA"/>
</dbReference>
<dbReference type="InterPro" id="IPR036388">
    <property type="entry name" value="WH-like_DNA-bd_sf"/>
</dbReference>
<evidence type="ECO:0000259" key="5">
    <source>
        <dbReference type="PROSITE" id="PS50931"/>
    </source>
</evidence>
<dbReference type="PROSITE" id="PS50931">
    <property type="entry name" value="HTH_LYSR"/>
    <property type="match status" value="1"/>
</dbReference>
<evidence type="ECO:0000256" key="2">
    <source>
        <dbReference type="ARBA" id="ARBA00023015"/>
    </source>
</evidence>
<evidence type="ECO:0000256" key="1">
    <source>
        <dbReference type="ARBA" id="ARBA00009437"/>
    </source>
</evidence>
<evidence type="ECO:0000313" key="7">
    <source>
        <dbReference type="Proteomes" id="UP001165685"/>
    </source>
</evidence>
<evidence type="ECO:0000313" key="6">
    <source>
        <dbReference type="EMBL" id="MDA2806254.1"/>
    </source>
</evidence>
<protein>
    <submittedName>
        <fullName evidence="6">LysR family transcriptional regulator</fullName>
    </submittedName>
</protein>
<keyword evidence="3" id="KW-0238">DNA-binding</keyword>
<gene>
    <name evidence="6" type="ORF">O4U47_17210</name>
</gene>
<dbReference type="InterPro" id="IPR000847">
    <property type="entry name" value="LysR_HTH_N"/>
</dbReference>